<keyword evidence="1" id="KW-0472">Membrane</keyword>
<gene>
    <name evidence="2" type="ORF">UFOPK2788_00533</name>
</gene>
<name>A0A6J6SNE5_9ZZZZ</name>
<feature type="transmembrane region" description="Helical" evidence="1">
    <location>
        <begin position="248"/>
        <end position="265"/>
    </location>
</feature>
<feature type="transmembrane region" description="Helical" evidence="1">
    <location>
        <begin position="386"/>
        <end position="405"/>
    </location>
</feature>
<feature type="transmembrane region" description="Helical" evidence="1">
    <location>
        <begin position="12"/>
        <end position="32"/>
    </location>
</feature>
<keyword evidence="1" id="KW-1133">Transmembrane helix</keyword>
<reference evidence="2" key="1">
    <citation type="submission" date="2020-05" db="EMBL/GenBank/DDBJ databases">
        <authorList>
            <person name="Chiriac C."/>
            <person name="Salcher M."/>
            <person name="Ghai R."/>
            <person name="Kavagutti S V."/>
        </authorList>
    </citation>
    <scope>NUCLEOTIDE SEQUENCE</scope>
</reference>
<evidence type="ECO:0000256" key="1">
    <source>
        <dbReference type="SAM" id="Phobius"/>
    </source>
</evidence>
<feature type="transmembrane region" description="Helical" evidence="1">
    <location>
        <begin position="39"/>
        <end position="58"/>
    </location>
</feature>
<feature type="transmembrane region" description="Helical" evidence="1">
    <location>
        <begin position="441"/>
        <end position="459"/>
    </location>
</feature>
<evidence type="ECO:0000313" key="2">
    <source>
        <dbReference type="EMBL" id="CAB4736412.1"/>
    </source>
</evidence>
<keyword evidence="1" id="KW-0812">Transmembrane</keyword>
<feature type="transmembrane region" description="Helical" evidence="1">
    <location>
        <begin position="270"/>
        <end position="287"/>
    </location>
</feature>
<proteinExistence type="predicted"/>
<feature type="transmembrane region" description="Helical" evidence="1">
    <location>
        <begin position="95"/>
        <end position="113"/>
    </location>
</feature>
<feature type="transmembrane region" description="Helical" evidence="1">
    <location>
        <begin position="220"/>
        <end position="242"/>
    </location>
</feature>
<feature type="transmembrane region" description="Helical" evidence="1">
    <location>
        <begin position="412"/>
        <end position="435"/>
    </location>
</feature>
<feature type="transmembrane region" description="Helical" evidence="1">
    <location>
        <begin position="466"/>
        <end position="486"/>
    </location>
</feature>
<feature type="transmembrane region" description="Helical" evidence="1">
    <location>
        <begin position="293"/>
        <end position="311"/>
    </location>
</feature>
<feature type="transmembrane region" description="Helical" evidence="1">
    <location>
        <begin position="194"/>
        <end position="213"/>
    </location>
</feature>
<dbReference type="AlphaFoldDB" id="A0A6J6SNE5"/>
<dbReference type="EMBL" id="CAEZYV010000063">
    <property type="protein sequence ID" value="CAB4736412.1"/>
    <property type="molecule type" value="Genomic_DNA"/>
</dbReference>
<sequence>MVQVQDIFLAWILFPIFLLLISVSIGIGVRYLTKNIFDLSLVLPVGFASLILILQFLTFKKFTVVFALPIVMMLTAICIINARQVVLQYFRENRLQLLVGFITNAIYSVPIWASGAPTFAGWIKLDDGSTWLAFADRLTEAGRNTIGLQPSTYEATLQLNLSPSADKGPGYPIGAFLPLGGISKLIGVDSAWALQPYMSFLAGMLAMILFVALKNTVISPVIRACISVLSSCSSLLFGYAMWGGVKELLLAPFFAILIYFGISFSPGKNLIYPIVPFAIIASAFIAVAGPSGAIWVFVPLICLLVRVYRFYEISNVWRVVRSLFLVSLILCIPAIFISNILNLNSLFFFAKSSDDIGNLVGHIDRREVLGIWPSGDFRFPPNINQGPLNLALLIVLGLVLLGIFNSYKSKDFFVAIIAVNAFFYTLLFSFGNAWIGGKAMAVSSPFLLLAALVGIYWLLQSEHVVEAVLSSIIVGGGVVVSLALTYHEVWLAPYAQLKELQQIGDDQSLSGPTLMLEYSPYGSRHFLRNLTTESAGELRRNLIPLKSGQGVEKGNTADIDEFPLTSINPYKTLVLQRSPSASRPPSNYRLAYSKRFYEVWQQDIAAKNITEHISFGNISTAGEVPSCSRLKTIAERAGTGAFITTVVRDRNISVNLGQNVLPNKWSNGSEPGSVIAPNSGLISNKINIAETGNYSIWIGGSFRGQIKIFVDGKQELVDSSQINHAKFIELGQLTLSAGAHTIDLKYSNSIFKPGTGGYPFEFGPIVLSKSSTGLPLTTIKPSQIDSLCGKNLDWIEIQR</sequence>
<feature type="transmembrane region" description="Helical" evidence="1">
    <location>
        <begin position="64"/>
        <end position="83"/>
    </location>
</feature>
<feature type="transmembrane region" description="Helical" evidence="1">
    <location>
        <begin position="323"/>
        <end position="341"/>
    </location>
</feature>
<organism evidence="2">
    <name type="scientific">freshwater metagenome</name>
    <dbReference type="NCBI Taxonomy" id="449393"/>
    <lineage>
        <taxon>unclassified sequences</taxon>
        <taxon>metagenomes</taxon>
        <taxon>ecological metagenomes</taxon>
    </lineage>
</organism>
<accession>A0A6J6SNE5</accession>
<protein>
    <submittedName>
        <fullName evidence="2">Unannotated protein</fullName>
    </submittedName>
</protein>